<accession>A0A8T2SRY4</accession>
<protein>
    <recommendedName>
        <fullName evidence="8">C3H1-type domain-containing protein</fullName>
    </recommendedName>
</protein>
<dbReference type="InterPro" id="IPR004088">
    <property type="entry name" value="KH_dom_type_1"/>
</dbReference>
<dbReference type="SUPFAM" id="SSF90229">
    <property type="entry name" value="CCCH zinc finger"/>
    <property type="match status" value="3"/>
</dbReference>
<dbReference type="PANTHER" id="PTHR12547">
    <property type="entry name" value="CCCH ZINC FINGER/TIS11-RELATED"/>
    <property type="match status" value="1"/>
</dbReference>
<name>A0A8T2SRY4_CERRI</name>
<dbReference type="InterPro" id="IPR045877">
    <property type="entry name" value="ZFP36-like"/>
</dbReference>
<keyword evidence="10" id="KW-1185">Reference proteome</keyword>
<dbReference type="PROSITE" id="PS50084">
    <property type="entry name" value="KH_TYPE_1"/>
    <property type="match status" value="1"/>
</dbReference>
<dbReference type="EMBL" id="CM035423">
    <property type="protein sequence ID" value="KAH7365399.1"/>
    <property type="molecule type" value="Genomic_DNA"/>
</dbReference>
<dbReference type="Gene3D" id="3.30.1370.10">
    <property type="entry name" value="K Homology domain, type 1"/>
    <property type="match status" value="1"/>
</dbReference>
<gene>
    <name evidence="9" type="ORF">KP509_18G025200</name>
</gene>
<feature type="domain" description="C3H1-type" evidence="8">
    <location>
        <begin position="365"/>
        <end position="391"/>
    </location>
</feature>
<dbReference type="Proteomes" id="UP000825935">
    <property type="component" value="Chromosome 18"/>
</dbReference>
<organism evidence="9 10">
    <name type="scientific">Ceratopteris richardii</name>
    <name type="common">Triangle waterfern</name>
    <dbReference type="NCBI Taxonomy" id="49495"/>
    <lineage>
        <taxon>Eukaryota</taxon>
        <taxon>Viridiplantae</taxon>
        <taxon>Streptophyta</taxon>
        <taxon>Embryophyta</taxon>
        <taxon>Tracheophyta</taxon>
        <taxon>Polypodiopsida</taxon>
        <taxon>Polypodiidae</taxon>
        <taxon>Polypodiales</taxon>
        <taxon>Pteridineae</taxon>
        <taxon>Pteridaceae</taxon>
        <taxon>Parkerioideae</taxon>
        <taxon>Ceratopteris</taxon>
    </lineage>
</organism>
<evidence type="ECO:0000256" key="7">
    <source>
        <dbReference type="SAM" id="MobiDB-lite"/>
    </source>
</evidence>
<dbReference type="AlphaFoldDB" id="A0A8T2SRY4"/>
<keyword evidence="4 6" id="KW-0862">Zinc</keyword>
<keyword evidence="2" id="KW-0677">Repeat</keyword>
<feature type="domain" description="C3H1-type" evidence="8">
    <location>
        <begin position="125"/>
        <end position="153"/>
    </location>
</feature>
<sequence>MTEAADGNLDMGGSDQRLPMVSPTSLRSSKRPKLNHSAQAAQDQCHSVSADGIGEQQPDVTVDHPVKSDINAEFPSISPPSQLVPPSKQQQKVKCRLFFSLYGCPFGSSCLFLHSAEDQHSLVQNKSKIACTRFFSTSGCPYGDRCLFAHYLPEGAISFSTSKGTKSGAEKQLESATTENPVAKTGTITGEHKSQPCNQFGSLKGCQYGDHCHFAHGEHELHRSGNDKNCDLCVGKSSIITPLNENVNCNFDKPRKMVYGHKIHEQARPATSLHKSPAASFGTSSRTLIDIDANLVGPIIGKKGAHAKHICRLTGVKLCIRNHESDFNLRILEIEGSFEQVKQAGKLVKQVLFRALPKNPKHNCHKAKVCDNFPLGKCAFGNKCHFIHAAKESTVES</sequence>
<dbReference type="Gene3D" id="4.10.1000.10">
    <property type="entry name" value="Zinc finger, CCCH-type"/>
    <property type="match status" value="2"/>
</dbReference>
<comment type="caution">
    <text evidence="9">The sequence shown here is derived from an EMBL/GenBank/DDBJ whole genome shotgun (WGS) entry which is preliminary data.</text>
</comment>
<dbReference type="SMART" id="SM00322">
    <property type="entry name" value="KH"/>
    <property type="match status" value="1"/>
</dbReference>
<feature type="zinc finger region" description="C3H1-type" evidence="6">
    <location>
        <begin position="89"/>
        <end position="117"/>
    </location>
</feature>
<evidence type="ECO:0000256" key="5">
    <source>
        <dbReference type="PROSITE-ProRule" id="PRU00117"/>
    </source>
</evidence>
<proteinExistence type="predicted"/>
<feature type="zinc finger region" description="C3H1-type" evidence="6">
    <location>
        <begin position="125"/>
        <end position="153"/>
    </location>
</feature>
<feature type="compositionally biased region" description="Polar residues" evidence="7">
    <location>
        <begin position="36"/>
        <end position="47"/>
    </location>
</feature>
<dbReference type="Pfam" id="PF14608">
    <property type="entry name" value="zf-CCCH_2"/>
    <property type="match status" value="3"/>
</dbReference>
<evidence type="ECO:0000259" key="8">
    <source>
        <dbReference type="PROSITE" id="PS50103"/>
    </source>
</evidence>
<evidence type="ECO:0000256" key="2">
    <source>
        <dbReference type="ARBA" id="ARBA00022737"/>
    </source>
</evidence>
<feature type="domain" description="C3H1-type" evidence="8">
    <location>
        <begin position="89"/>
        <end position="117"/>
    </location>
</feature>
<evidence type="ECO:0000256" key="6">
    <source>
        <dbReference type="PROSITE-ProRule" id="PRU00723"/>
    </source>
</evidence>
<dbReference type="Pfam" id="PF00013">
    <property type="entry name" value="KH_1"/>
    <property type="match status" value="1"/>
</dbReference>
<dbReference type="OrthoDB" id="410307at2759"/>
<dbReference type="Pfam" id="PF00642">
    <property type="entry name" value="zf-CCCH"/>
    <property type="match status" value="1"/>
</dbReference>
<dbReference type="GO" id="GO:0003729">
    <property type="term" value="F:mRNA binding"/>
    <property type="evidence" value="ECO:0007669"/>
    <property type="project" value="InterPro"/>
</dbReference>
<dbReference type="GO" id="GO:0008270">
    <property type="term" value="F:zinc ion binding"/>
    <property type="evidence" value="ECO:0007669"/>
    <property type="project" value="UniProtKB-KW"/>
</dbReference>
<dbReference type="SMART" id="SM00356">
    <property type="entry name" value="ZnF_C3H1"/>
    <property type="match status" value="4"/>
</dbReference>
<keyword evidence="5" id="KW-0694">RNA-binding</keyword>
<dbReference type="SUPFAM" id="SSF54791">
    <property type="entry name" value="Eukaryotic type KH-domain (KH-domain type I)"/>
    <property type="match status" value="1"/>
</dbReference>
<evidence type="ECO:0000313" key="10">
    <source>
        <dbReference type="Proteomes" id="UP000825935"/>
    </source>
</evidence>
<dbReference type="InterPro" id="IPR036855">
    <property type="entry name" value="Znf_CCCH_sf"/>
</dbReference>
<dbReference type="PANTHER" id="PTHR12547:SF184">
    <property type="entry name" value="CCCH-TYPE ZN-FINGER PROTEIN"/>
    <property type="match status" value="1"/>
</dbReference>
<dbReference type="InterPro" id="IPR000571">
    <property type="entry name" value="Znf_CCCH"/>
</dbReference>
<keyword evidence="1 6" id="KW-0479">Metal-binding</keyword>
<evidence type="ECO:0000313" key="9">
    <source>
        <dbReference type="EMBL" id="KAH7365399.1"/>
    </source>
</evidence>
<evidence type="ECO:0000256" key="1">
    <source>
        <dbReference type="ARBA" id="ARBA00022723"/>
    </source>
</evidence>
<dbReference type="PROSITE" id="PS50103">
    <property type="entry name" value="ZF_C3H1"/>
    <property type="match status" value="4"/>
</dbReference>
<feature type="domain" description="C3H1-type" evidence="8">
    <location>
        <begin position="191"/>
        <end position="219"/>
    </location>
</feature>
<dbReference type="OMA" id="PGYSAMN"/>
<feature type="zinc finger region" description="C3H1-type" evidence="6">
    <location>
        <begin position="191"/>
        <end position="219"/>
    </location>
</feature>
<feature type="region of interest" description="Disordered" evidence="7">
    <location>
        <begin position="1"/>
        <end position="58"/>
    </location>
</feature>
<feature type="zinc finger region" description="C3H1-type" evidence="6">
    <location>
        <begin position="365"/>
        <end position="391"/>
    </location>
</feature>
<evidence type="ECO:0000256" key="3">
    <source>
        <dbReference type="ARBA" id="ARBA00022771"/>
    </source>
</evidence>
<evidence type="ECO:0000256" key="4">
    <source>
        <dbReference type="ARBA" id="ARBA00022833"/>
    </source>
</evidence>
<keyword evidence="3 6" id="KW-0863">Zinc-finger</keyword>
<reference evidence="9" key="1">
    <citation type="submission" date="2021-08" db="EMBL/GenBank/DDBJ databases">
        <title>WGS assembly of Ceratopteris richardii.</title>
        <authorList>
            <person name="Marchant D.B."/>
            <person name="Chen G."/>
            <person name="Jenkins J."/>
            <person name="Shu S."/>
            <person name="Leebens-Mack J."/>
            <person name="Grimwood J."/>
            <person name="Schmutz J."/>
            <person name="Soltis P."/>
            <person name="Soltis D."/>
            <person name="Chen Z.-H."/>
        </authorList>
    </citation>
    <scope>NUCLEOTIDE SEQUENCE</scope>
    <source>
        <strain evidence="9">Whitten #5841</strain>
        <tissue evidence="9">Leaf</tissue>
    </source>
</reference>
<dbReference type="InterPro" id="IPR036612">
    <property type="entry name" value="KH_dom_type_1_sf"/>
</dbReference>
<dbReference type="InterPro" id="IPR004087">
    <property type="entry name" value="KH_dom"/>
</dbReference>